<proteinExistence type="predicted"/>
<evidence type="ECO:0000313" key="1">
    <source>
        <dbReference type="EMBL" id="KAJ1373546.1"/>
    </source>
</evidence>
<comment type="caution">
    <text evidence="1">The sequence shown here is derived from an EMBL/GenBank/DDBJ whole genome shotgun (WGS) entry which is preliminary data.</text>
</comment>
<organism evidence="1 2">
    <name type="scientific">Parelaphostrongylus tenuis</name>
    <name type="common">Meningeal worm</name>
    <dbReference type="NCBI Taxonomy" id="148309"/>
    <lineage>
        <taxon>Eukaryota</taxon>
        <taxon>Metazoa</taxon>
        <taxon>Ecdysozoa</taxon>
        <taxon>Nematoda</taxon>
        <taxon>Chromadorea</taxon>
        <taxon>Rhabditida</taxon>
        <taxon>Rhabditina</taxon>
        <taxon>Rhabditomorpha</taxon>
        <taxon>Strongyloidea</taxon>
        <taxon>Metastrongylidae</taxon>
        <taxon>Parelaphostrongylus</taxon>
    </lineage>
</organism>
<sequence>MLGWTPYTSVSHACSQDYAHSILEMAERAVKESVQHHGDNQCRVSGGQLQIILPSSKYKRDKPPRSDVRLFHKLWN</sequence>
<protein>
    <submittedName>
        <fullName evidence="1">Uncharacterized protein</fullName>
    </submittedName>
</protein>
<dbReference type="AlphaFoldDB" id="A0AAD5RCH2"/>
<keyword evidence="2" id="KW-1185">Reference proteome</keyword>
<accession>A0AAD5RCH2</accession>
<dbReference type="EMBL" id="JAHQIW010007307">
    <property type="protein sequence ID" value="KAJ1373546.1"/>
    <property type="molecule type" value="Genomic_DNA"/>
</dbReference>
<dbReference type="Proteomes" id="UP001196413">
    <property type="component" value="Unassembled WGS sequence"/>
</dbReference>
<gene>
    <name evidence="1" type="ORF">KIN20_035967</name>
</gene>
<name>A0AAD5RCH2_PARTN</name>
<evidence type="ECO:0000313" key="2">
    <source>
        <dbReference type="Proteomes" id="UP001196413"/>
    </source>
</evidence>
<reference evidence="1" key="1">
    <citation type="submission" date="2021-06" db="EMBL/GenBank/DDBJ databases">
        <title>Parelaphostrongylus tenuis whole genome reference sequence.</title>
        <authorList>
            <person name="Garwood T.J."/>
            <person name="Larsen P.A."/>
            <person name="Fountain-Jones N.M."/>
            <person name="Garbe J.R."/>
            <person name="Macchietto M.G."/>
            <person name="Kania S.A."/>
            <person name="Gerhold R.W."/>
            <person name="Richards J.E."/>
            <person name="Wolf T.M."/>
        </authorList>
    </citation>
    <scope>NUCLEOTIDE SEQUENCE</scope>
    <source>
        <strain evidence="1">MNPRO001-30</strain>
        <tissue evidence="1">Meninges</tissue>
    </source>
</reference>